<dbReference type="AlphaFoldDB" id="A0A8K0PKZ3"/>
<organism evidence="2 3">
    <name type="scientific">Elsinoe batatas</name>
    <dbReference type="NCBI Taxonomy" id="2601811"/>
    <lineage>
        <taxon>Eukaryota</taxon>
        <taxon>Fungi</taxon>
        <taxon>Dikarya</taxon>
        <taxon>Ascomycota</taxon>
        <taxon>Pezizomycotina</taxon>
        <taxon>Dothideomycetes</taxon>
        <taxon>Dothideomycetidae</taxon>
        <taxon>Myriangiales</taxon>
        <taxon>Elsinoaceae</taxon>
        <taxon>Elsinoe</taxon>
    </lineage>
</organism>
<evidence type="ECO:0000313" key="3">
    <source>
        <dbReference type="Proteomes" id="UP000809789"/>
    </source>
</evidence>
<reference evidence="2" key="1">
    <citation type="submission" date="2021-07" db="EMBL/GenBank/DDBJ databases">
        <title>Elsinoe batatas strain:CRI-CJ2 Genome sequencing and assembly.</title>
        <authorList>
            <person name="Huang L."/>
        </authorList>
    </citation>
    <scope>NUCLEOTIDE SEQUENCE</scope>
    <source>
        <strain evidence="2">CRI-CJ2</strain>
    </source>
</reference>
<dbReference type="EMBL" id="JAESVG020000001">
    <property type="protein sequence ID" value="KAG8632027.1"/>
    <property type="molecule type" value="Genomic_DNA"/>
</dbReference>
<sequence>MGSQRQVLEDRVAVQSGSAAQAYEIITRPATDPQMSETLVRNIDNTVSFDQDMPPMSDPEGLGLDPNTRPSHTLMPPLSNEEDESGQSAHSINLMDYLATLETLNTDESSTRFAQALGFGGNFDPDSLLL</sequence>
<gene>
    <name evidence="2" type="ORF">KVT40_001167</name>
</gene>
<dbReference type="Proteomes" id="UP000809789">
    <property type="component" value="Unassembled WGS sequence"/>
</dbReference>
<comment type="caution">
    <text evidence="2">The sequence shown here is derived from an EMBL/GenBank/DDBJ whole genome shotgun (WGS) entry which is preliminary data.</text>
</comment>
<keyword evidence="3" id="KW-1185">Reference proteome</keyword>
<accession>A0A8K0PKZ3</accession>
<evidence type="ECO:0000256" key="1">
    <source>
        <dbReference type="SAM" id="MobiDB-lite"/>
    </source>
</evidence>
<proteinExistence type="predicted"/>
<feature type="region of interest" description="Disordered" evidence="1">
    <location>
        <begin position="48"/>
        <end position="91"/>
    </location>
</feature>
<evidence type="ECO:0000313" key="2">
    <source>
        <dbReference type="EMBL" id="KAG8632027.1"/>
    </source>
</evidence>
<name>A0A8K0PKZ3_9PEZI</name>
<protein>
    <submittedName>
        <fullName evidence="2">Uncharacterized protein</fullName>
    </submittedName>
</protein>